<evidence type="ECO:0000256" key="1">
    <source>
        <dbReference type="SAM" id="Phobius"/>
    </source>
</evidence>
<gene>
    <name evidence="5" type="ORF">SAMN05216498_2495</name>
</gene>
<keyword evidence="1" id="KW-0812">Transmembrane</keyword>
<dbReference type="InterPro" id="IPR018905">
    <property type="entry name" value="A-galactase_NEW3"/>
</dbReference>
<dbReference type="OrthoDB" id="8631677at2"/>
<proteinExistence type="predicted"/>
<dbReference type="Pfam" id="PF10633">
    <property type="entry name" value="NPCBM_assoc"/>
    <property type="match status" value="1"/>
</dbReference>
<dbReference type="Pfam" id="PF11614">
    <property type="entry name" value="FixG_C"/>
    <property type="match status" value="1"/>
</dbReference>
<dbReference type="AlphaFoldDB" id="A0A1H0C3N7"/>
<feature type="domain" description="FixG C-terminal immunoglobulin-like" evidence="4">
    <location>
        <begin position="161"/>
        <end position="235"/>
    </location>
</feature>
<feature type="chain" id="PRO_5011719002" evidence="2">
    <location>
        <begin position="27"/>
        <end position="385"/>
    </location>
</feature>
<dbReference type="PANTHER" id="PTHR39198:SF1">
    <property type="entry name" value="ALPHA-GALACTOSIDASE NEW3 DOMAIN-CONTAINING PROTEIN"/>
    <property type="match status" value="1"/>
</dbReference>
<dbReference type="RefSeq" id="WP_093856909.1">
    <property type="nucleotide sequence ID" value="NZ_BJVZ01000015.1"/>
</dbReference>
<feature type="transmembrane region" description="Helical" evidence="1">
    <location>
        <begin position="359"/>
        <end position="379"/>
    </location>
</feature>
<dbReference type="InterPro" id="IPR032879">
    <property type="entry name" value="FixG_C"/>
</dbReference>
<dbReference type="STRING" id="237069.SAMN05216498_2495"/>
<evidence type="ECO:0000259" key="3">
    <source>
        <dbReference type="Pfam" id="PF10633"/>
    </source>
</evidence>
<feature type="signal peptide" evidence="2">
    <location>
        <begin position="1"/>
        <end position="26"/>
    </location>
</feature>
<dbReference type="InterPro" id="IPR013783">
    <property type="entry name" value="Ig-like_fold"/>
</dbReference>
<organism evidence="5 6">
    <name type="scientific">Tenuibacillus multivorans</name>
    <dbReference type="NCBI Taxonomy" id="237069"/>
    <lineage>
        <taxon>Bacteria</taxon>
        <taxon>Bacillati</taxon>
        <taxon>Bacillota</taxon>
        <taxon>Bacilli</taxon>
        <taxon>Bacillales</taxon>
        <taxon>Bacillaceae</taxon>
        <taxon>Tenuibacillus</taxon>
    </lineage>
</organism>
<keyword evidence="2" id="KW-0732">Signal</keyword>
<dbReference type="Proteomes" id="UP000199334">
    <property type="component" value="Unassembled WGS sequence"/>
</dbReference>
<dbReference type="EMBL" id="FNIG01000005">
    <property type="protein sequence ID" value="SDN52397.1"/>
    <property type="molecule type" value="Genomic_DNA"/>
</dbReference>
<reference evidence="5 6" key="1">
    <citation type="submission" date="2016-10" db="EMBL/GenBank/DDBJ databases">
        <authorList>
            <person name="de Groot N.N."/>
        </authorList>
    </citation>
    <scope>NUCLEOTIDE SEQUENCE [LARGE SCALE GENOMIC DNA]</scope>
    <source>
        <strain evidence="5 6">CGMCC 1.3442</strain>
    </source>
</reference>
<keyword evidence="6" id="KW-1185">Reference proteome</keyword>
<evidence type="ECO:0000259" key="4">
    <source>
        <dbReference type="Pfam" id="PF11614"/>
    </source>
</evidence>
<evidence type="ECO:0000313" key="6">
    <source>
        <dbReference type="Proteomes" id="UP000199334"/>
    </source>
</evidence>
<protein>
    <submittedName>
        <fullName evidence="5">VCBS repeat-containing protein</fullName>
    </submittedName>
</protein>
<evidence type="ECO:0000256" key="2">
    <source>
        <dbReference type="SAM" id="SignalP"/>
    </source>
</evidence>
<evidence type="ECO:0000313" key="5">
    <source>
        <dbReference type="EMBL" id="SDN52397.1"/>
    </source>
</evidence>
<keyword evidence="1" id="KW-1133">Transmembrane helix</keyword>
<name>A0A1H0C3N7_9BACI</name>
<keyword evidence="1" id="KW-0472">Membrane</keyword>
<dbReference type="Gene3D" id="2.60.40.10">
    <property type="entry name" value="Immunoglobulins"/>
    <property type="match status" value="3"/>
</dbReference>
<dbReference type="PANTHER" id="PTHR39198">
    <property type="entry name" value="HYPOTHETICAL MEMBRANE PROTEIN, CONSERVED"/>
    <property type="match status" value="1"/>
</dbReference>
<feature type="domain" description="Alpha-galactosidase NEW3" evidence="3">
    <location>
        <begin position="266"/>
        <end position="340"/>
    </location>
</feature>
<sequence>MWKKYLKILTIFALLFSFIQPITSNAAGGITLFTPYTGLSVTPGESLSYDIDVTNDSAQVQQLDLSLQDLSGEWNYSISAGGQSINQLSVAPNQAQTFTIDLDVPLQIDQGSYTFNVVAQSNTGATTTLPITVNITEQGTFQTELTVDQPNMEGDADATFSYSLELSNKTAEEQNYSLQADAPEGWQVNFKADGSDVTSVKVKSRESKTVDVEVNPSEQVKRGTYEIPVIAQSGQTNSEVVLESVVTGTYDLNLTTSDGRLSADIQAGDDTNLDLVVKNEGTSDLSEISLSSSTPPEWNVEFSQDKIEQLKAGESVNVQATVHASDQAIAGDYVMTITANAPQSTSKADFRMSVKTSMLWGWIGVFMIVAVAASLFFLIRKYGRR</sequence>
<accession>A0A1H0C3N7</accession>